<reference evidence="4 5" key="1">
    <citation type="submission" date="2019-03" db="EMBL/GenBank/DDBJ databases">
        <title>Genomic Encyclopedia of Type Strains, Phase IV (KMG-IV): sequencing the most valuable type-strain genomes for metagenomic binning, comparative biology and taxonomic classification.</title>
        <authorList>
            <person name="Goeker M."/>
        </authorList>
    </citation>
    <scope>NUCLEOTIDE SEQUENCE [LARGE SCALE GENOMIC DNA]</scope>
    <source>
        <strain evidence="4 5">DSM 46770</strain>
    </source>
</reference>
<dbReference type="Gene3D" id="2.60.40.1240">
    <property type="match status" value="1"/>
</dbReference>
<evidence type="ECO:0000313" key="4">
    <source>
        <dbReference type="EMBL" id="TDQ53338.1"/>
    </source>
</evidence>
<dbReference type="AlphaFoldDB" id="A0A4R6V3P7"/>
<dbReference type="Pfam" id="PF11611">
    <property type="entry name" value="DUF4352"/>
    <property type="match status" value="1"/>
</dbReference>
<keyword evidence="2" id="KW-0812">Transmembrane</keyword>
<protein>
    <submittedName>
        <fullName evidence="4">Uncharacterized protein DUF4352</fullName>
    </submittedName>
</protein>
<accession>A0A4R6V3P7</accession>
<name>A0A4R6V3P7_9ACTN</name>
<evidence type="ECO:0000259" key="3">
    <source>
        <dbReference type="Pfam" id="PF11611"/>
    </source>
</evidence>
<keyword evidence="2" id="KW-1133">Transmembrane helix</keyword>
<gene>
    <name evidence="4" type="ORF">EV190_104127</name>
</gene>
<keyword evidence="1" id="KW-0732">Signal</keyword>
<proteinExistence type="predicted"/>
<keyword evidence="2" id="KW-0472">Membrane</keyword>
<feature type="domain" description="DUF4352" evidence="3">
    <location>
        <begin position="96"/>
        <end position="161"/>
    </location>
</feature>
<dbReference type="InterPro" id="IPR029051">
    <property type="entry name" value="DUF4352"/>
</dbReference>
<evidence type="ECO:0000313" key="5">
    <source>
        <dbReference type="Proteomes" id="UP000295281"/>
    </source>
</evidence>
<sequence length="186" mass="19043">MYPPQQPPAPPQKQGRGLWLLWGCLGCGGLLAALVVVAVVLGALRSVGESVGEDRPGGGDVVAFPTLEGYSPEPAEPLDVELTAEAAEFTPNALYTEGDYTSVLVTVVNNGDEAVDVNPFYFTITDTDGAEHGAGEGMVVDDTKIPSDTLAPGESATGTVTASGAFEAASVEFSEILGGSVTAEVR</sequence>
<dbReference type="RefSeq" id="WP_166655411.1">
    <property type="nucleotide sequence ID" value="NZ_SNYN01000004.1"/>
</dbReference>
<dbReference type="Proteomes" id="UP000295281">
    <property type="component" value="Unassembled WGS sequence"/>
</dbReference>
<comment type="caution">
    <text evidence="4">The sequence shown here is derived from an EMBL/GenBank/DDBJ whole genome shotgun (WGS) entry which is preliminary data.</text>
</comment>
<organism evidence="4 5">
    <name type="scientific">Actinorugispora endophytica</name>
    <dbReference type="NCBI Taxonomy" id="1605990"/>
    <lineage>
        <taxon>Bacteria</taxon>
        <taxon>Bacillati</taxon>
        <taxon>Actinomycetota</taxon>
        <taxon>Actinomycetes</taxon>
        <taxon>Streptosporangiales</taxon>
        <taxon>Nocardiopsidaceae</taxon>
        <taxon>Actinorugispora</taxon>
    </lineage>
</organism>
<evidence type="ECO:0000256" key="2">
    <source>
        <dbReference type="SAM" id="Phobius"/>
    </source>
</evidence>
<feature type="transmembrane region" description="Helical" evidence="2">
    <location>
        <begin position="20"/>
        <end position="44"/>
    </location>
</feature>
<dbReference type="InterPro" id="IPR029050">
    <property type="entry name" value="Immunoprotect_excell_Ig-like"/>
</dbReference>
<evidence type="ECO:0000256" key="1">
    <source>
        <dbReference type="ARBA" id="ARBA00022729"/>
    </source>
</evidence>
<dbReference type="EMBL" id="SNYN01000004">
    <property type="protein sequence ID" value="TDQ53338.1"/>
    <property type="molecule type" value="Genomic_DNA"/>
</dbReference>
<keyword evidence="5" id="KW-1185">Reference proteome</keyword>